<dbReference type="Pfam" id="PF03928">
    <property type="entry name" value="HbpS-like"/>
    <property type="match status" value="1"/>
</dbReference>
<accession>A0A4Q7NFE2</accession>
<dbReference type="PANTHER" id="PTHR34309:SF10">
    <property type="entry name" value="SLR1406 PROTEIN"/>
    <property type="match status" value="1"/>
</dbReference>
<sequence length="156" mass="15853">MSRLLKTLFVLAACAGSSAYAQTPASLTLSQATELAQTAVQACAAKNYQVAATVVDRGGNVLAMLRSDLSGPHTADASRRKAYTSLTMRAPTSALANAIENNPGARQLVAIDDFLILAGGVPIKVGNETIGAIGVGGAPGGNLDEECINVALAARK</sequence>
<dbReference type="InterPro" id="IPR005624">
    <property type="entry name" value="PduO/GlcC-like"/>
</dbReference>
<gene>
    <name evidence="2" type="ORF">EV675_4373</name>
</gene>
<evidence type="ECO:0000313" key="3">
    <source>
        <dbReference type="Proteomes" id="UP000292445"/>
    </source>
</evidence>
<comment type="caution">
    <text evidence="2">The sequence shown here is derived from an EMBL/GenBank/DDBJ whole genome shotgun (WGS) entry which is preliminary data.</text>
</comment>
<reference evidence="2 3" key="1">
    <citation type="submission" date="2019-02" db="EMBL/GenBank/DDBJ databases">
        <title>Genomic Encyclopedia of Type Strains, Phase IV (KMG-IV): sequencing the most valuable type-strain genomes for metagenomic binning, comparative biology and taxonomic classification.</title>
        <authorList>
            <person name="Goeker M."/>
        </authorList>
    </citation>
    <scope>NUCLEOTIDE SEQUENCE [LARGE SCALE GENOMIC DNA]</scope>
    <source>
        <strain evidence="2 3">K24</strain>
    </source>
</reference>
<dbReference type="AlphaFoldDB" id="A0A4Q7NFE2"/>
<dbReference type="Proteomes" id="UP000292445">
    <property type="component" value="Unassembled WGS sequence"/>
</dbReference>
<protein>
    <submittedName>
        <fullName evidence="2">Uncharacterized protein GlcG (DUF336 family)</fullName>
    </submittedName>
</protein>
<dbReference type="InterPro" id="IPR038084">
    <property type="entry name" value="PduO/GlcC-like_sf"/>
</dbReference>
<keyword evidence="3" id="KW-1185">Reference proteome</keyword>
<dbReference type="EMBL" id="SGXC01000002">
    <property type="protein sequence ID" value="RZS81745.1"/>
    <property type="molecule type" value="Genomic_DNA"/>
</dbReference>
<proteinExistence type="predicted"/>
<feature type="chain" id="PRO_5020360844" evidence="1">
    <location>
        <begin position="22"/>
        <end position="156"/>
    </location>
</feature>
<evidence type="ECO:0000313" key="2">
    <source>
        <dbReference type="EMBL" id="RZS81745.1"/>
    </source>
</evidence>
<dbReference type="Gene3D" id="3.30.450.150">
    <property type="entry name" value="Haem-degrading domain"/>
    <property type="match status" value="1"/>
</dbReference>
<dbReference type="PANTHER" id="PTHR34309">
    <property type="entry name" value="SLR1406 PROTEIN"/>
    <property type="match status" value="1"/>
</dbReference>
<organism evidence="2 3">
    <name type="scientific">Pigmentiphaga kullae</name>
    <dbReference type="NCBI Taxonomy" id="151784"/>
    <lineage>
        <taxon>Bacteria</taxon>
        <taxon>Pseudomonadati</taxon>
        <taxon>Pseudomonadota</taxon>
        <taxon>Betaproteobacteria</taxon>
        <taxon>Burkholderiales</taxon>
        <taxon>Alcaligenaceae</taxon>
        <taxon>Pigmentiphaga</taxon>
    </lineage>
</organism>
<feature type="signal peptide" evidence="1">
    <location>
        <begin position="1"/>
        <end position="21"/>
    </location>
</feature>
<dbReference type="SUPFAM" id="SSF143744">
    <property type="entry name" value="GlcG-like"/>
    <property type="match status" value="1"/>
</dbReference>
<name>A0A4Q7NFE2_9BURK</name>
<keyword evidence="1" id="KW-0732">Signal</keyword>
<dbReference type="OrthoDB" id="70242at2"/>
<dbReference type="RefSeq" id="WP_130359734.1">
    <property type="nucleotide sequence ID" value="NZ_SGXC01000002.1"/>
</dbReference>
<dbReference type="InterPro" id="IPR052517">
    <property type="entry name" value="GlcG_carb_metab_protein"/>
</dbReference>
<evidence type="ECO:0000256" key="1">
    <source>
        <dbReference type="SAM" id="SignalP"/>
    </source>
</evidence>